<dbReference type="GO" id="GO:0046872">
    <property type="term" value="F:metal ion binding"/>
    <property type="evidence" value="ECO:0007669"/>
    <property type="project" value="UniProtKB-KW"/>
</dbReference>
<keyword evidence="7" id="KW-0342">GTP-binding</keyword>
<accession>A0A917SWL6</accession>
<evidence type="ECO:0000256" key="7">
    <source>
        <dbReference type="ARBA" id="ARBA00023134"/>
    </source>
</evidence>
<organism evidence="13 14">
    <name type="scientific">Nakamurella endophytica</name>
    <dbReference type="NCBI Taxonomy" id="1748367"/>
    <lineage>
        <taxon>Bacteria</taxon>
        <taxon>Bacillati</taxon>
        <taxon>Actinomycetota</taxon>
        <taxon>Actinomycetes</taxon>
        <taxon>Nakamurellales</taxon>
        <taxon>Nakamurellaceae</taxon>
        <taxon>Nakamurella</taxon>
    </lineage>
</organism>
<evidence type="ECO:0000256" key="1">
    <source>
        <dbReference type="ARBA" id="ARBA00022598"/>
    </source>
</evidence>
<dbReference type="Gene3D" id="3.30.1330.100">
    <property type="entry name" value="CofE-like"/>
    <property type="match status" value="1"/>
</dbReference>
<evidence type="ECO:0000256" key="10">
    <source>
        <dbReference type="SAM" id="MobiDB-lite"/>
    </source>
</evidence>
<dbReference type="NCBIfam" id="NF009810">
    <property type="entry name" value="PRK13294.1"/>
    <property type="match status" value="1"/>
</dbReference>
<feature type="region of interest" description="Disordered" evidence="10">
    <location>
        <begin position="1"/>
        <end position="21"/>
    </location>
</feature>
<dbReference type="InterPro" id="IPR019943">
    <property type="entry name" value="F420_FbiB_C"/>
</dbReference>
<dbReference type="SUPFAM" id="SSF55469">
    <property type="entry name" value="FMN-dependent nitroreductase-like"/>
    <property type="match status" value="1"/>
</dbReference>
<dbReference type="InterPro" id="IPR023661">
    <property type="entry name" value="FbiB"/>
</dbReference>
<evidence type="ECO:0000256" key="8">
    <source>
        <dbReference type="ARBA" id="ARBA00023211"/>
    </source>
</evidence>
<dbReference type="Gene3D" id="3.40.109.10">
    <property type="entry name" value="NADH Oxidase"/>
    <property type="match status" value="1"/>
</dbReference>
<keyword evidence="9" id="KW-0511">Multifunctional enzyme</keyword>
<dbReference type="GO" id="GO:0005525">
    <property type="term" value="F:GTP binding"/>
    <property type="evidence" value="ECO:0007669"/>
    <property type="project" value="UniProtKB-KW"/>
</dbReference>
<dbReference type="GO" id="GO:0016491">
    <property type="term" value="F:oxidoreductase activity"/>
    <property type="evidence" value="ECO:0007669"/>
    <property type="project" value="UniProtKB-KW"/>
</dbReference>
<dbReference type="InterPro" id="IPR029479">
    <property type="entry name" value="Nitroreductase"/>
</dbReference>
<dbReference type="AlphaFoldDB" id="A0A917SWL6"/>
<dbReference type="NCBIfam" id="TIGR03553">
    <property type="entry name" value="F420_FbiB_CTERM"/>
    <property type="match status" value="1"/>
</dbReference>
<evidence type="ECO:0000256" key="2">
    <source>
        <dbReference type="ARBA" id="ARBA00022723"/>
    </source>
</evidence>
<dbReference type="EMBL" id="BMNA01000004">
    <property type="protein sequence ID" value="GGM01381.1"/>
    <property type="molecule type" value="Genomic_DNA"/>
</dbReference>
<evidence type="ECO:0000256" key="6">
    <source>
        <dbReference type="ARBA" id="ARBA00023002"/>
    </source>
</evidence>
<reference evidence="13" key="2">
    <citation type="submission" date="2020-09" db="EMBL/GenBank/DDBJ databases">
        <authorList>
            <person name="Sun Q."/>
            <person name="Zhou Y."/>
        </authorList>
    </citation>
    <scope>NUCLEOTIDE SEQUENCE</scope>
    <source>
        <strain evidence="13">CGMCC 4.7308</strain>
    </source>
</reference>
<evidence type="ECO:0000259" key="12">
    <source>
        <dbReference type="Pfam" id="PF01996"/>
    </source>
</evidence>
<evidence type="ECO:0000256" key="9">
    <source>
        <dbReference type="ARBA" id="ARBA00023268"/>
    </source>
</evidence>
<evidence type="ECO:0000313" key="13">
    <source>
        <dbReference type="EMBL" id="GGM01381.1"/>
    </source>
</evidence>
<evidence type="ECO:0000259" key="11">
    <source>
        <dbReference type="Pfam" id="PF00881"/>
    </source>
</evidence>
<dbReference type="PANTHER" id="PTHR47917">
    <property type="match status" value="1"/>
</dbReference>
<dbReference type="SUPFAM" id="SSF144010">
    <property type="entry name" value="CofE-like"/>
    <property type="match status" value="1"/>
</dbReference>
<feature type="region of interest" description="Disordered" evidence="10">
    <location>
        <begin position="442"/>
        <end position="461"/>
    </location>
</feature>
<dbReference type="PANTHER" id="PTHR47917:SF1">
    <property type="entry name" value="COENZYME F420:L-GLUTAMATE LIGASE"/>
    <property type="match status" value="1"/>
</dbReference>
<dbReference type="RefSeq" id="WP_229674287.1">
    <property type="nucleotide sequence ID" value="NZ_BMNA01000004.1"/>
</dbReference>
<dbReference type="GO" id="GO:0052618">
    <property type="term" value="F:coenzyme F420-0:L-glutamate ligase activity"/>
    <property type="evidence" value="ECO:0007669"/>
    <property type="project" value="TreeGrafter"/>
</dbReference>
<evidence type="ECO:0000256" key="4">
    <source>
        <dbReference type="ARBA" id="ARBA00022842"/>
    </source>
</evidence>
<keyword evidence="1 13" id="KW-0436">Ligase</keyword>
<keyword evidence="2" id="KW-0479">Metal-binding</keyword>
<evidence type="ECO:0000256" key="3">
    <source>
        <dbReference type="ARBA" id="ARBA00022741"/>
    </source>
</evidence>
<keyword evidence="3" id="KW-0547">Nucleotide-binding</keyword>
<dbReference type="HAMAP" id="MF_01259">
    <property type="entry name" value="F420_ligase_FbiB"/>
    <property type="match status" value="1"/>
</dbReference>
<dbReference type="NCBIfam" id="TIGR01916">
    <property type="entry name" value="F420_cofE"/>
    <property type="match status" value="1"/>
</dbReference>
<feature type="domain" description="Coenzyme F420:L-glutamate ligase-like" evidence="12">
    <location>
        <begin position="34"/>
        <end position="232"/>
    </location>
</feature>
<dbReference type="Pfam" id="PF00881">
    <property type="entry name" value="Nitroreductase"/>
    <property type="match status" value="1"/>
</dbReference>
<keyword evidence="4" id="KW-0460">Magnesium</keyword>
<dbReference type="Proteomes" id="UP000655208">
    <property type="component" value="Unassembled WGS sequence"/>
</dbReference>
<protein>
    <submittedName>
        <fullName evidence="13">Coenzyme F420:L-glutamate ligase</fullName>
    </submittedName>
</protein>
<name>A0A917SWL6_9ACTN</name>
<dbReference type="InterPro" id="IPR008225">
    <property type="entry name" value="F420-0_g-glutamyl_ligase"/>
</dbReference>
<feature type="domain" description="Nitroreductase" evidence="11">
    <location>
        <begin position="276"/>
        <end position="442"/>
    </location>
</feature>
<dbReference type="InterPro" id="IPR000415">
    <property type="entry name" value="Nitroreductase-like"/>
</dbReference>
<keyword evidence="8" id="KW-0464">Manganese</keyword>
<dbReference type="Pfam" id="PF01996">
    <property type="entry name" value="F420_ligase"/>
    <property type="match status" value="1"/>
</dbReference>
<gene>
    <name evidence="13" type="primary">fbiB</name>
    <name evidence="13" type="ORF">GCM10011594_21810</name>
</gene>
<reference evidence="13" key="1">
    <citation type="journal article" date="2014" name="Int. J. Syst. Evol. Microbiol.">
        <title>Complete genome sequence of Corynebacterium casei LMG S-19264T (=DSM 44701T), isolated from a smear-ripened cheese.</title>
        <authorList>
            <consortium name="US DOE Joint Genome Institute (JGI-PGF)"/>
            <person name="Walter F."/>
            <person name="Albersmeier A."/>
            <person name="Kalinowski J."/>
            <person name="Ruckert C."/>
        </authorList>
    </citation>
    <scope>NUCLEOTIDE SEQUENCE</scope>
    <source>
        <strain evidence="13">CGMCC 4.7308</strain>
    </source>
</reference>
<evidence type="ECO:0000256" key="5">
    <source>
        <dbReference type="ARBA" id="ARBA00022958"/>
    </source>
</evidence>
<dbReference type="InterPro" id="IPR002847">
    <property type="entry name" value="F420-0_gamma-glut_ligase-dom"/>
</dbReference>
<evidence type="ECO:0000313" key="14">
    <source>
        <dbReference type="Proteomes" id="UP000655208"/>
    </source>
</evidence>
<dbReference type="Gene3D" id="3.90.1660.10">
    <property type="entry name" value="CofE-like domain"/>
    <property type="match status" value="1"/>
</dbReference>
<keyword evidence="6" id="KW-0560">Oxidoreductase</keyword>
<keyword evidence="14" id="KW-1185">Reference proteome</keyword>
<sequence length="461" mass="48463">MSAADPAGEGPGPTTDLSVAPAPAGLSVLPVTGLPDFRPGDDLAGAIAAAAPWIADGDVLVVTSKVLSKVEGALVPAPTDPEERDALRRRLIDQETVRLVAAVGRTRIVENRLGIVAAAAGVDASNVHGDELALLPADPDASAAALVRWFADRGRRVGVVVTDTQGRAWRNGVTDVAIGAAGVLVLEDHRGGVDRFGNELVVTQVALGDEIAAAGDLVKGKLAGVPVAVLRGLDAPGAPAAGPGAASLIRPAAEDLFRLGTDLAVAQGRREAVLLRRTVREFADEPVDPEVLARCVAVAHTAPAPHHTDPVRFVHLVDRRQELFEALLADWRADLAADGWPDDRIERRVARGRVLWDAPAVVLPFVTGDGRHDYPDRRRRDAERTMFTVAGGAAVQALLVALAVEGLGSAWISSTIFAPDTVRRVLDLPADWEPLGGVAVGRPRSPVPLRPAPQQDRLVRR</sequence>
<keyword evidence="5" id="KW-0630">Potassium</keyword>
<comment type="caution">
    <text evidence="13">The sequence shown here is derived from an EMBL/GenBank/DDBJ whole genome shotgun (WGS) entry which is preliminary data.</text>
</comment>
<proteinExistence type="inferred from homology"/>